<feature type="domain" description="AAA+ ATPase" evidence="1">
    <location>
        <begin position="25"/>
        <end position="331"/>
    </location>
</feature>
<dbReference type="GO" id="GO:0005524">
    <property type="term" value="F:ATP binding"/>
    <property type="evidence" value="ECO:0007669"/>
    <property type="project" value="InterPro"/>
</dbReference>
<dbReference type="SMART" id="SM00382">
    <property type="entry name" value="AAA"/>
    <property type="match status" value="1"/>
</dbReference>
<reference evidence="2" key="2">
    <citation type="journal article" date="2018" name="Nature">
        <title>A major lineage of non-tailed dsDNA viruses as unrecognized killers of marine bacteria.</title>
        <authorList>
            <person name="Kauffman K.M."/>
            <person name="Hussain F.A."/>
            <person name="Yang J."/>
            <person name="Arevalo P."/>
            <person name="Brown J.M."/>
            <person name="Chang W.K."/>
            <person name="VanInsberghe D."/>
            <person name="Elsherbini J."/>
            <person name="Sharma R.S."/>
            <person name="Cutler M.B."/>
            <person name="Kelly L."/>
            <person name="Polz M.F."/>
        </authorList>
    </citation>
    <scope>NUCLEOTIDE SEQUENCE</scope>
    <source>
        <strain evidence="2">10N.222.46.E12</strain>
    </source>
</reference>
<reference evidence="2" key="1">
    <citation type="submission" date="2016-07" db="EMBL/GenBank/DDBJ databases">
        <authorList>
            <person name="Kauffman K."/>
            <person name="Arevalo P."/>
            <person name="Polz M.F."/>
        </authorList>
    </citation>
    <scope>NUCLEOTIDE SEQUENCE</scope>
    <source>
        <strain evidence="2">10N.222.46.E12</strain>
    </source>
</reference>
<dbReference type="InterPro" id="IPR051396">
    <property type="entry name" value="Bact_Antivir_Def_Nuclease"/>
</dbReference>
<sequence>MSSNYIEKLHLRNFRQFKLLDVEFNKRFNFIAGPNGCGKTSILAGISHSFSSESLKFSRFDEESEFWTDLTINGEKKRTGLGQGSFPKTDYRQQSIKQWNSPYSEEGRESVILHSTEASLNGFCPLFIGAERSIKYKQISGMTREATKGEQITAYTRSGALSLYGEENHYNQKDIKQWFINRYFMIDKEWALEERENWNHMIQFLPTLAPFDSDFSYVQTGKDLEPVFSLYGQECYLEELSAGFQAILFIIANIFEWVEGTRPEGERLVSQASGTVLIDELDIHLHPEWQFTLRDGLGNIFPELQFIVTTHSPHLLSSAKENEIIVMERNHDQNEYDLRPSDKRFSGWSTDQILSEVMGVVSLENKDYEKLISSAFGKMEEGNIQEFRVAIDTLAEIAHPNDSILTVLNAKYASMVALSDD</sequence>
<dbReference type="Pfam" id="PF13476">
    <property type="entry name" value="AAA_23"/>
    <property type="match status" value="1"/>
</dbReference>
<organism evidence="2">
    <name type="scientific">Vibrio cyclitrophicus</name>
    <dbReference type="NCBI Taxonomy" id="47951"/>
    <lineage>
        <taxon>Bacteria</taxon>
        <taxon>Pseudomonadati</taxon>
        <taxon>Pseudomonadota</taxon>
        <taxon>Gammaproteobacteria</taxon>
        <taxon>Vibrionales</taxon>
        <taxon>Vibrionaceae</taxon>
        <taxon>Vibrio</taxon>
    </lineage>
</organism>
<accession>A0A7Z1RYC8</accession>
<gene>
    <name evidence="2" type="ORF">BCS90_25620</name>
</gene>
<dbReference type="AlphaFoldDB" id="A0A7Z1RYC8"/>
<dbReference type="GO" id="GO:0016887">
    <property type="term" value="F:ATP hydrolysis activity"/>
    <property type="evidence" value="ECO:0007669"/>
    <property type="project" value="InterPro"/>
</dbReference>
<comment type="caution">
    <text evidence="2">The sequence shown here is derived from an EMBL/GenBank/DDBJ whole genome shotgun (WGS) entry which is preliminary data.</text>
</comment>
<evidence type="ECO:0000313" key="2">
    <source>
        <dbReference type="EMBL" id="PMP22946.1"/>
    </source>
</evidence>
<dbReference type="InterPro" id="IPR038729">
    <property type="entry name" value="Rad50/SbcC_AAA"/>
</dbReference>
<protein>
    <recommendedName>
        <fullName evidence="1">AAA+ ATPase domain-containing protein</fullName>
    </recommendedName>
</protein>
<dbReference type="Pfam" id="PF13304">
    <property type="entry name" value="AAA_21"/>
    <property type="match status" value="1"/>
</dbReference>
<dbReference type="InterPro" id="IPR003593">
    <property type="entry name" value="AAA+_ATPase"/>
</dbReference>
<dbReference type="EMBL" id="MDBS01000072">
    <property type="protein sequence ID" value="PMP22946.1"/>
    <property type="molecule type" value="Genomic_DNA"/>
</dbReference>
<dbReference type="PANTHER" id="PTHR43581">
    <property type="entry name" value="ATP/GTP PHOSPHATASE"/>
    <property type="match status" value="1"/>
</dbReference>
<name>A0A7Z1RYC8_9VIBR</name>
<proteinExistence type="predicted"/>
<dbReference type="InterPro" id="IPR003959">
    <property type="entry name" value="ATPase_AAA_core"/>
</dbReference>
<dbReference type="InterPro" id="IPR027417">
    <property type="entry name" value="P-loop_NTPase"/>
</dbReference>
<evidence type="ECO:0000259" key="1">
    <source>
        <dbReference type="SMART" id="SM00382"/>
    </source>
</evidence>
<dbReference type="GO" id="GO:0006302">
    <property type="term" value="P:double-strand break repair"/>
    <property type="evidence" value="ECO:0007669"/>
    <property type="project" value="InterPro"/>
</dbReference>
<dbReference type="Gene3D" id="3.40.50.300">
    <property type="entry name" value="P-loop containing nucleotide triphosphate hydrolases"/>
    <property type="match status" value="1"/>
</dbReference>
<dbReference type="PANTHER" id="PTHR43581:SF4">
    <property type="entry name" value="ATP_GTP PHOSPHATASE"/>
    <property type="match status" value="1"/>
</dbReference>
<dbReference type="SUPFAM" id="SSF52540">
    <property type="entry name" value="P-loop containing nucleoside triphosphate hydrolases"/>
    <property type="match status" value="1"/>
</dbReference>